<feature type="transmembrane region" description="Helical" evidence="1">
    <location>
        <begin position="20"/>
        <end position="40"/>
    </location>
</feature>
<evidence type="ECO:0000313" key="2">
    <source>
        <dbReference type="EMBL" id="MFG6109773.1"/>
    </source>
</evidence>
<dbReference type="Proteomes" id="UP001605261">
    <property type="component" value="Unassembled WGS sequence"/>
</dbReference>
<dbReference type="PROSITE" id="PS00409">
    <property type="entry name" value="PROKAR_NTER_METHYL"/>
    <property type="match status" value="1"/>
</dbReference>
<sequence length="156" mass="16660">MLHLNRSRPRANRQRGITLVELIVAIGALAVLLAVTVPGYRHHTARSRISAMLEELSHGKAGAEWLVNTGAQGDYVSNPGVVGLQGTSSLCTTIVVDIIVPARTAHLYCGGEFLDFVALDYSVDQGWQCTTSASRAAPHNEWAPAGCTAVLERLSP</sequence>
<name>A0ABW7CXU6_9GAMM</name>
<gene>
    <name evidence="2" type="ORF">ACEU0G_003792</name>
</gene>
<evidence type="ECO:0000256" key="1">
    <source>
        <dbReference type="SAM" id="Phobius"/>
    </source>
</evidence>
<dbReference type="Pfam" id="PF07963">
    <property type="entry name" value="N_methyl"/>
    <property type="match status" value="1"/>
</dbReference>
<evidence type="ECO:0000313" key="3">
    <source>
        <dbReference type="Proteomes" id="UP001605261"/>
    </source>
</evidence>
<accession>A0ABW7CXU6</accession>
<dbReference type="RefSeq" id="WP_394163592.1">
    <property type="nucleotide sequence ID" value="NZ_JBHGCJ010000007.1"/>
</dbReference>
<reference evidence="2 3" key="1">
    <citation type="submission" date="2024-09" db="EMBL/GenBank/DDBJ databases">
        <authorList>
            <consortium name="All-Russian atlas of soil microorganisms"/>
            <consortium name="as a basis for the search for new antimicrobial producers and enzymes with unique properties"/>
            <person name="Sokolova E.A."/>
            <person name="Voronina E.N."/>
        </authorList>
    </citation>
    <scope>NUCLEOTIDE SEQUENCE [LARGE SCALE GENOMIC DNA]</scope>
    <source>
        <strain evidence="2 3">AF-22b-331.1</strain>
    </source>
</reference>
<keyword evidence="1" id="KW-0812">Transmembrane</keyword>
<keyword evidence="3" id="KW-1185">Reference proteome</keyword>
<dbReference type="InterPro" id="IPR012902">
    <property type="entry name" value="N_methyl_site"/>
</dbReference>
<dbReference type="InterPro" id="IPR045584">
    <property type="entry name" value="Pilin-like"/>
</dbReference>
<comment type="caution">
    <text evidence="2">The sequence shown here is derived from an EMBL/GenBank/DDBJ whole genome shotgun (WGS) entry which is preliminary data.</text>
</comment>
<dbReference type="SUPFAM" id="SSF54523">
    <property type="entry name" value="Pili subunits"/>
    <property type="match status" value="1"/>
</dbReference>
<dbReference type="Gene3D" id="3.30.700.10">
    <property type="entry name" value="Glycoprotein, Type 4 Pilin"/>
    <property type="match status" value="1"/>
</dbReference>
<keyword evidence="1" id="KW-0472">Membrane</keyword>
<proteinExistence type="predicted"/>
<protein>
    <submittedName>
        <fullName evidence="2">Prepilin-type N-terminal cleavage/methylation domain-containing protein</fullName>
    </submittedName>
</protein>
<organism evidence="2 3">
    <name type="scientific">Stenotrophomonas nematodicola</name>
    <dbReference type="NCBI Taxonomy" id="2656746"/>
    <lineage>
        <taxon>Bacteria</taxon>
        <taxon>Pseudomonadati</taxon>
        <taxon>Pseudomonadota</taxon>
        <taxon>Gammaproteobacteria</taxon>
        <taxon>Lysobacterales</taxon>
        <taxon>Lysobacteraceae</taxon>
        <taxon>Stenotrophomonas</taxon>
    </lineage>
</organism>
<dbReference type="EMBL" id="JBHGCJ010000007">
    <property type="protein sequence ID" value="MFG6109773.1"/>
    <property type="molecule type" value="Genomic_DNA"/>
</dbReference>
<keyword evidence="1" id="KW-1133">Transmembrane helix</keyword>